<evidence type="ECO:0000313" key="2">
    <source>
        <dbReference type="Proteomes" id="UP000298652"/>
    </source>
</evidence>
<dbReference type="AlphaFoldDB" id="A0A4U6TYV5"/>
<dbReference type="Proteomes" id="UP000298652">
    <property type="component" value="Chromosome 6"/>
</dbReference>
<gene>
    <name evidence="1" type="ORF">SEVIR_6G012850v2</name>
</gene>
<proteinExistence type="predicted"/>
<name>A0A4U6TYV5_SETVI</name>
<sequence length="80" mass="8958">MSCCRSSQTRKTTKWIQWLKIGGTRCVSYPSILRIASTASCSITAMEVPMLTSSTASCVRWRCCGRTRAQQGRSKNSRYS</sequence>
<organism evidence="1 2">
    <name type="scientific">Setaria viridis</name>
    <name type="common">Green bristlegrass</name>
    <name type="synonym">Setaria italica subsp. viridis</name>
    <dbReference type="NCBI Taxonomy" id="4556"/>
    <lineage>
        <taxon>Eukaryota</taxon>
        <taxon>Viridiplantae</taxon>
        <taxon>Streptophyta</taxon>
        <taxon>Embryophyta</taxon>
        <taxon>Tracheophyta</taxon>
        <taxon>Spermatophyta</taxon>
        <taxon>Magnoliopsida</taxon>
        <taxon>Liliopsida</taxon>
        <taxon>Poales</taxon>
        <taxon>Poaceae</taxon>
        <taxon>PACMAD clade</taxon>
        <taxon>Panicoideae</taxon>
        <taxon>Panicodae</taxon>
        <taxon>Paniceae</taxon>
        <taxon>Cenchrinae</taxon>
        <taxon>Setaria</taxon>
    </lineage>
</organism>
<evidence type="ECO:0000313" key="1">
    <source>
        <dbReference type="EMBL" id="TKW08191.1"/>
    </source>
</evidence>
<accession>A0A4U6TYV5</accession>
<keyword evidence="2" id="KW-1185">Reference proteome</keyword>
<protein>
    <submittedName>
        <fullName evidence="1">Uncharacterized protein</fullName>
    </submittedName>
</protein>
<reference evidence="1" key="1">
    <citation type="submission" date="2019-03" db="EMBL/GenBank/DDBJ databases">
        <title>WGS assembly of Setaria viridis.</title>
        <authorList>
            <person name="Huang P."/>
            <person name="Jenkins J."/>
            <person name="Grimwood J."/>
            <person name="Barry K."/>
            <person name="Healey A."/>
            <person name="Mamidi S."/>
            <person name="Sreedasyam A."/>
            <person name="Shu S."/>
            <person name="Feldman M."/>
            <person name="Wu J."/>
            <person name="Yu Y."/>
            <person name="Chen C."/>
            <person name="Johnson J."/>
            <person name="Rokhsar D."/>
            <person name="Baxter I."/>
            <person name="Schmutz J."/>
            <person name="Brutnell T."/>
            <person name="Kellogg E."/>
        </authorList>
    </citation>
    <scope>NUCLEOTIDE SEQUENCE [LARGE SCALE GENOMIC DNA]</scope>
</reference>
<dbReference type="Gramene" id="TKW08191">
    <property type="protein sequence ID" value="TKW08191"/>
    <property type="gene ID" value="SEVIR_6G012850v2"/>
</dbReference>
<dbReference type="EMBL" id="CM016557">
    <property type="protein sequence ID" value="TKW08191.1"/>
    <property type="molecule type" value="Genomic_DNA"/>
</dbReference>